<evidence type="ECO:0000313" key="2">
    <source>
        <dbReference type="Proteomes" id="UP000658320"/>
    </source>
</evidence>
<organism evidence="1 2">
    <name type="scientific">Streptomyces aurantiogriseus</name>
    <dbReference type="NCBI Taxonomy" id="66870"/>
    <lineage>
        <taxon>Bacteria</taxon>
        <taxon>Bacillati</taxon>
        <taxon>Actinomycetota</taxon>
        <taxon>Actinomycetes</taxon>
        <taxon>Kitasatosporales</taxon>
        <taxon>Streptomycetaceae</taxon>
        <taxon>Streptomyces</taxon>
    </lineage>
</organism>
<dbReference type="EMBL" id="BMSX01000054">
    <property type="protein sequence ID" value="GGR64921.1"/>
    <property type="molecule type" value="Genomic_DNA"/>
</dbReference>
<accession>A0A918L0F9</accession>
<reference evidence="1" key="2">
    <citation type="submission" date="2020-09" db="EMBL/GenBank/DDBJ databases">
        <authorList>
            <person name="Sun Q."/>
            <person name="Ohkuma M."/>
        </authorList>
    </citation>
    <scope>NUCLEOTIDE SEQUENCE</scope>
    <source>
        <strain evidence="1">JCM 4346</strain>
    </source>
</reference>
<proteinExistence type="predicted"/>
<evidence type="ECO:0000313" key="1">
    <source>
        <dbReference type="EMBL" id="GGR64921.1"/>
    </source>
</evidence>
<protein>
    <submittedName>
        <fullName evidence="1">Uncharacterized protein</fullName>
    </submittedName>
</protein>
<dbReference type="Proteomes" id="UP000658320">
    <property type="component" value="Unassembled WGS sequence"/>
</dbReference>
<reference evidence="1" key="1">
    <citation type="journal article" date="2014" name="Int. J. Syst. Evol. Microbiol.">
        <title>Complete genome sequence of Corynebacterium casei LMG S-19264T (=DSM 44701T), isolated from a smear-ripened cheese.</title>
        <authorList>
            <consortium name="US DOE Joint Genome Institute (JGI-PGF)"/>
            <person name="Walter F."/>
            <person name="Albersmeier A."/>
            <person name="Kalinowski J."/>
            <person name="Ruckert C."/>
        </authorList>
    </citation>
    <scope>NUCLEOTIDE SEQUENCE</scope>
    <source>
        <strain evidence="1">JCM 4346</strain>
    </source>
</reference>
<comment type="caution">
    <text evidence="1">The sequence shown here is derived from an EMBL/GenBank/DDBJ whole genome shotgun (WGS) entry which is preliminary data.</text>
</comment>
<gene>
    <name evidence="1" type="ORF">GCM10010251_96820</name>
</gene>
<dbReference type="AlphaFoldDB" id="A0A918L0F9"/>
<sequence>MAAGHSVDPARRQEAFEGLRARMAGRFVQVDPHRRVRDLGLTKVVGLTWSEVGVVHEAAG</sequence>
<keyword evidence="2" id="KW-1185">Reference proteome</keyword>
<name>A0A918L0F9_9ACTN</name>